<accession>A0ABX7CL23</accession>
<proteinExistence type="predicted"/>
<feature type="domain" description="Beta-lactamase-related" evidence="2">
    <location>
        <begin position="247"/>
        <end position="521"/>
    </location>
</feature>
<organism evidence="3 4">
    <name type="scientific">Sphingobacterium multivorum</name>
    <dbReference type="NCBI Taxonomy" id="28454"/>
    <lineage>
        <taxon>Bacteria</taxon>
        <taxon>Pseudomonadati</taxon>
        <taxon>Bacteroidota</taxon>
        <taxon>Sphingobacteriia</taxon>
        <taxon>Sphingobacteriales</taxon>
        <taxon>Sphingobacteriaceae</taxon>
        <taxon>Sphingobacterium</taxon>
    </lineage>
</organism>
<keyword evidence="4" id="KW-1185">Reference proteome</keyword>
<dbReference type="InterPro" id="IPR050789">
    <property type="entry name" value="Diverse_Enzym_Activities"/>
</dbReference>
<feature type="chain" id="PRO_5045776704" evidence="1">
    <location>
        <begin position="19"/>
        <end position="546"/>
    </location>
</feature>
<sequence>MKYLVLFFLFCYPLLINAQQQSKRDTLQVHFDQEMPGEILFTSSRERLQKEEFMPNYVLSPKSNLFFAIKLQKPLLYYQKILAPKLTDTELFQQGNFQFTLWIDGKVIYRSNLSPGAPQQEIQQQETILKRPLIDQINGQGSWSESFWNRFLFNGGEKALTDGKHHLKMEIRPYVNTDNLVVGDIIASGELQLSVSMNPDINPDNYMLQLPASYPGLNLSKAKFDRRRMQQLKGMIEEGIFKKINGIVVLEHGNLLIEEYFNGENRDSLHDPRSVGKTFASTLTGMAIADGFVKDEYQTLDQCYDFTKYQHPDPGKNKTTIRELLTMSAGFDGNDEDSNSPGNEENMYPTTNWVDFTLDLPFRKSLQGQWHYFTAGVVVLGDLLHKQVEGGLESYADKRLFAPLGIRKYRWEHTPQGLPNTAGGIRMNALDFAKYGQLYKNGGRWNGKQIVPQAWVQKSLSKQLMIPEREKEYYGYLFWNKRFNVGNKAYEAYYCAGNGGNYIIVMNDIPYVIVITASAYGQAYAHRQVDRIVSEFLLPALINAGN</sequence>
<dbReference type="Gene3D" id="3.40.710.10">
    <property type="entry name" value="DD-peptidase/beta-lactamase superfamily"/>
    <property type="match status" value="1"/>
</dbReference>
<dbReference type="SUPFAM" id="SSF56601">
    <property type="entry name" value="beta-lactamase/transpeptidase-like"/>
    <property type="match status" value="1"/>
</dbReference>
<evidence type="ECO:0000313" key="4">
    <source>
        <dbReference type="Proteomes" id="UP000595498"/>
    </source>
</evidence>
<evidence type="ECO:0000313" key="3">
    <source>
        <dbReference type="EMBL" id="QQT52030.1"/>
    </source>
</evidence>
<reference evidence="3 4" key="1">
    <citation type="submission" date="2021-01" db="EMBL/GenBank/DDBJ databases">
        <title>FDA dAtabase for Regulatory Grade micrObial Sequences (FDA-ARGOS): Supporting development and validation of Infectious Disease Dx tests.</title>
        <authorList>
            <person name="Sproer C."/>
            <person name="Gronow S."/>
            <person name="Severitt S."/>
            <person name="Schroder I."/>
            <person name="Tallon L."/>
            <person name="Sadzewicz L."/>
            <person name="Zhao X."/>
            <person name="Boylan J."/>
            <person name="Ott S."/>
            <person name="Bowen H."/>
            <person name="Vavikolanu K."/>
            <person name="Mehta A."/>
            <person name="Aluvathingal J."/>
            <person name="Nadendla S."/>
            <person name="Lowell S."/>
            <person name="Myers T."/>
            <person name="Yan Y."/>
            <person name="Sichtig H."/>
        </authorList>
    </citation>
    <scope>NUCLEOTIDE SEQUENCE [LARGE SCALE GENOMIC DNA]</scope>
    <source>
        <strain evidence="3 4">FDAARGOS_1141</strain>
    </source>
</reference>
<evidence type="ECO:0000256" key="1">
    <source>
        <dbReference type="SAM" id="SignalP"/>
    </source>
</evidence>
<gene>
    <name evidence="3" type="ORF">I6I98_17355</name>
</gene>
<feature type="signal peptide" evidence="1">
    <location>
        <begin position="1"/>
        <end position="18"/>
    </location>
</feature>
<dbReference type="PANTHER" id="PTHR43283:SF7">
    <property type="entry name" value="BETA-LACTAMASE-RELATED DOMAIN-CONTAINING PROTEIN"/>
    <property type="match status" value="1"/>
</dbReference>
<keyword evidence="1" id="KW-0732">Signal</keyword>
<dbReference type="Proteomes" id="UP000595498">
    <property type="component" value="Chromosome"/>
</dbReference>
<dbReference type="Pfam" id="PF00144">
    <property type="entry name" value="Beta-lactamase"/>
    <property type="match status" value="1"/>
</dbReference>
<protein>
    <submittedName>
        <fullName evidence="3">Serine hydrolase</fullName>
    </submittedName>
</protein>
<dbReference type="InterPro" id="IPR001466">
    <property type="entry name" value="Beta-lactam-related"/>
</dbReference>
<keyword evidence="3" id="KW-0378">Hydrolase</keyword>
<dbReference type="EMBL" id="CP068224">
    <property type="protein sequence ID" value="QQT52030.1"/>
    <property type="molecule type" value="Genomic_DNA"/>
</dbReference>
<dbReference type="GO" id="GO:0016787">
    <property type="term" value="F:hydrolase activity"/>
    <property type="evidence" value="ECO:0007669"/>
    <property type="project" value="UniProtKB-KW"/>
</dbReference>
<evidence type="ECO:0000259" key="2">
    <source>
        <dbReference type="Pfam" id="PF00144"/>
    </source>
</evidence>
<dbReference type="PANTHER" id="PTHR43283">
    <property type="entry name" value="BETA-LACTAMASE-RELATED"/>
    <property type="match status" value="1"/>
</dbReference>
<dbReference type="InterPro" id="IPR012338">
    <property type="entry name" value="Beta-lactam/transpept-like"/>
</dbReference>
<name>A0ABX7CL23_SPHMU</name>